<accession>A0A7J0G0Q2</accession>
<evidence type="ECO:0000313" key="2">
    <source>
        <dbReference type="Proteomes" id="UP000585474"/>
    </source>
</evidence>
<comment type="caution">
    <text evidence="1">The sequence shown here is derived from an EMBL/GenBank/DDBJ whole genome shotgun (WGS) entry which is preliminary data.</text>
</comment>
<protein>
    <submittedName>
        <fullName evidence="1">Uncharacterized protein</fullName>
    </submittedName>
</protein>
<dbReference type="EMBL" id="BJWL01000017">
    <property type="protein sequence ID" value="GFZ04505.1"/>
    <property type="molecule type" value="Genomic_DNA"/>
</dbReference>
<evidence type="ECO:0000313" key="1">
    <source>
        <dbReference type="EMBL" id="GFZ04505.1"/>
    </source>
</evidence>
<sequence>MPGAPPQCVGVTDCWDQYMFATDREQVLSVIGSITLPCIGREGRCASRGEVGGTKKSTWKWRLVLGDEPHDAVEEPEDGVKDRGKRLMILVYPVVADEVVDRGSGTEAMSEAGRGLDVPLYRLEDIQELLEDTQAVMLGEMDVASATVGDFDSALHILAGLKCALLEVRRAHLATQAEITEMRPRINEVRRDLRKARATVVNLEA</sequence>
<proteinExistence type="predicted"/>
<name>A0A7J0G0Q2_9ERIC</name>
<dbReference type="Proteomes" id="UP000585474">
    <property type="component" value="Unassembled WGS sequence"/>
</dbReference>
<gene>
    <name evidence="1" type="ORF">Acr_17g0000770</name>
</gene>
<reference evidence="1 2" key="1">
    <citation type="submission" date="2019-07" db="EMBL/GenBank/DDBJ databases">
        <title>De Novo Assembly of kiwifruit Actinidia rufa.</title>
        <authorList>
            <person name="Sugita-Konishi S."/>
            <person name="Sato K."/>
            <person name="Mori E."/>
            <person name="Abe Y."/>
            <person name="Kisaki G."/>
            <person name="Hamano K."/>
            <person name="Suezawa K."/>
            <person name="Otani M."/>
            <person name="Fukuda T."/>
            <person name="Manabe T."/>
            <person name="Gomi K."/>
            <person name="Tabuchi M."/>
            <person name="Akimitsu K."/>
            <person name="Kataoka I."/>
        </authorList>
    </citation>
    <scope>NUCLEOTIDE SEQUENCE [LARGE SCALE GENOMIC DNA]</scope>
    <source>
        <strain evidence="2">cv. Fuchu</strain>
    </source>
</reference>
<keyword evidence="2" id="KW-1185">Reference proteome</keyword>
<organism evidence="1 2">
    <name type="scientific">Actinidia rufa</name>
    <dbReference type="NCBI Taxonomy" id="165716"/>
    <lineage>
        <taxon>Eukaryota</taxon>
        <taxon>Viridiplantae</taxon>
        <taxon>Streptophyta</taxon>
        <taxon>Embryophyta</taxon>
        <taxon>Tracheophyta</taxon>
        <taxon>Spermatophyta</taxon>
        <taxon>Magnoliopsida</taxon>
        <taxon>eudicotyledons</taxon>
        <taxon>Gunneridae</taxon>
        <taxon>Pentapetalae</taxon>
        <taxon>asterids</taxon>
        <taxon>Ericales</taxon>
        <taxon>Actinidiaceae</taxon>
        <taxon>Actinidia</taxon>
    </lineage>
</organism>
<dbReference type="AlphaFoldDB" id="A0A7J0G0Q2"/>